<gene>
    <name evidence="1" type="ORF">MmonteBS_26180</name>
    <name evidence="2" type="ORF">NJB18185_52640</name>
</gene>
<evidence type="ECO:0000313" key="2">
    <source>
        <dbReference type="EMBL" id="GKU75493.1"/>
    </source>
</evidence>
<dbReference type="Proteomes" id="UP001139505">
    <property type="component" value="Unassembled WGS sequence"/>
</dbReference>
<reference evidence="2" key="3">
    <citation type="journal article" date="2022" name="Microbiol. Resour. Announc.">
        <title>Draft Genome Sequences of Eight Mycobacterium montefiorense Strains Isolated from Salamanders in Captivity.</title>
        <authorList>
            <person name="Komine T."/>
            <person name="Ihara H."/>
            <person name="Fukano H."/>
            <person name="Hoshino Y."/>
            <person name="Kurata O."/>
            <person name="Wada S."/>
        </authorList>
    </citation>
    <scope>NUCLEOTIDE SEQUENCE</scope>
    <source>
        <strain evidence="2">NJB18185</strain>
    </source>
</reference>
<dbReference type="EMBL" id="BQYH01000077">
    <property type="protein sequence ID" value="GKU75493.1"/>
    <property type="molecule type" value="Genomic_DNA"/>
</dbReference>
<comment type="caution">
    <text evidence="2">The sequence shown here is derived from an EMBL/GenBank/DDBJ whole genome shotgun (WGS) entry which is preliminary data.</text>
</comment>
<reference evidence="1" key="1">
    <citation type="journal article" date="2018" name="Genome Announc.">
        <title>Draft Genome Sequence of Mycobacterium montefiorense Isolated from Japanese Black Salamander (Hynobius nigrescens).</title>
        <authorList>
            <person name="Fukano H."/>
            <person name="Yoshida M."/>
            <person name="Shimizu A."/>
            <person name="Iwao H."/>
            <person name="Katayama Y."/>
            <person name="Omatsu T."/>
            <person name="Mizutani T."/>
            <person name="Kurata O."/>
            <person name="Wada S."/>
            <person name="Hoshino Y."/>
        </authorList>
    </citation>
    <scope>NUCLEOTIDE SEQUENCE</scope>
    <source>
        <strain evidence="1">BS</strain>
    </source>
</reference>
<proteinExistence type="predicted"/>
<reference evidence="2" key="4">
    <citation type="submission" date="2022-04" db="EMBL/GenBank/DDBJ databases">
        <authorList>
            <person name="Komine T."/>
            <person name="Fukano H."/>
            <person name="Wada S."/>
        </authorList>
    </citation>
    <scope>NUCLEOTIDE SEQUENCE</scope>
    <source>
        <strain evidence="2">NJB18185</strain>
    </source>
</reference>
<dbReference type="EMBL" id="BFCH01000018">
    <property type="protein sequence ID" value="GBG38246.1"/>
    <property type="molecule type" value="Genomic_DNA"/>
</dbReference>
<protein>
    <submittedName>
        <fullName evidence="2">Uncharacterized protein</fullName>
    </submittedName>
</protein>
<evidence type="ECO:0000313" key="3">
    <source>
        <dbReference type="Proteomes" id="UP000245060"/>
    </source>
</evidence>
<organism evidence="2 4">
    <name type="scientific">Mycobacterium montefiorense</name>
    <dbReference type="NCBI Taxonomy" id="154654"/>
    <lineage>
        <taxon>Bacteria</taxon>
        <taxon>Bacillati</taxon>
        <taxon>Actinomycetota</taxon>
        <taxon>Actinomycetes</taxon>
        <taxon>Mycobacteriales</taxon>
        <taxon>Mycobacteriaceae</taxon>
        <taxon>Mycobacterium</taxon>
        <taxon>Mycobacterium simiae complex</taxon>
    </lineage>
</organism>
<name>A0AA37PYA2_9MYCO</name>
<dbReference type="AlphaFoldDB" id="A0AA37PYA2"/>
<keyword evidence="3" id="KW-1185">Reference proteome</keyword>
<sequence length="66" mass="7379">MVMTESSTVLSEETDLPVASAGIVGLIWRRDKVFEFNGALIDSEEFFFVHRTQRREPSPAAVHALS</sequence>
<evidence type="ECO:0000313" key="1">
    <source>
        <dbReference type="EMBL" id="GBG38246.1"/>
    </source>
</evidence>
<dbReference type="Proteomes" id="UP000245060">
    <property type="component" value="Unassembled WGS sequence"/>
</dbReference>
<reference evidence="3" key="2">
    <citation type="submission" date="2018-04" db="EMBL/GenBank/DDBJ databases">
        <title>Draft genome sequence of Mycobacterium montefiorense isolated from Japanese black salamander.</title>
        <authorList>
            <person name="Fukano H."/>
            <person name="Yoshida M."/>
            <person name="Shimizu A."/>
            <person name="Iwao H."/>
            <person name="Kurata O."/>
            <person name="Katayama Y."/>
            <person name="Omatsu T."/>
            <person name="Mizutani T."/>
            <person name="Wada S."/>
            <person name="Hoshino Y."/>
        </authorList>
    </citation>
    <scope>NUCLEOTIDE SEQUENCE [LARGE SCALE GENOMIC DNA]</scope>
    <source>
        <strain evidence="3">BS</strain>
    </source>
</reference>
<accession>A0AA37PYA2</accession>
<evidence type="ECO:0000313" key="4">
    <source>
        <dbReference type="Proteomes" id="UP001139505"/>
    </source>
</evidence>